<evidence type="ECO:0000259" key="5">
    <source>
        <dbReference type="PROSITE" id="PS50931"/>
    </source>
</evidence>
<gene>
    <name evidence="6" type="ORF">SAMN05421829_113124</name>
</gene>
<dbReference type="InterPro" id="IPR000847">
    <property type="entry name" value="LysR_HTH_N"/>
</dbReference>
<dbReference type="Gene3D" id="3.40.190.10">
    <property type="entry name" value="Periplasmic binding protein-like II"/>
    <property type="match status" value="2"/>
</dbReference>
<dbReference type="InterPro" id="IPR036388">
    <property type="entry name" value="WH-like_DNA-bd_sf"/>
</dbReference>
<reference evidence="7" key="1">
    <citation type="submission" date="2017-01" db="EMBL/GenBank/DDBJ databases">
        <authorList>
            <person name="Varghese N."/>
            <person name="Submissions S."/>
        </authorList>
    </citation>
    <scope>NUCLEOTIDE SEQUENCE [LARGE SCALE GENOMIC DNA]</scope>
    <source>
        <strain evidence="7">ATCC 51758</strain>
    </source>
</reference>
<dbReference type="InterPro" id="IPR036390">
    <property type="entry name" value="WH_DNA-bd_sf"/>
</dbReference>
<comment type="similarity">
    <text evidence="1">Belongs to the LysR transcriptional regulatory family.</text>
</comment>
<dbReference type="GO" id="GO:0043565">
    <property type="term" value="F:sequence-specific DNA binding"/>
    <property type="evidence" value="ECO:0007669"/>
    <property type="project" value="TreeGrafter"/>
</dbReference>
<dbReference type="OrthoDB" id="9124618at2"/>
<evidence type="ECO:0000313" key="6">
    <source>
        <dbReference type="EMBL" id="SIR35007.1"/>
    </source>
</evidence>
<accession>A0A1N7A796</accession>
<dbReference type="Proteomes" id="UP000186819">
    <property type="component" value="Unassembled WGS sequence"/>
</dbReference>
<dbReference type="Pfam" id="PF03466">
    <property type="entry name" value="LysR_substrate"/>
    <property type="match status" value="1"/>
</dbReference>
<evidence type="ECO:0000256" key="3">
    <source>
        <dbReference type="ARBA" id="ARBA00023125"/>
    </source>
</evidence>
<dbReference type="RefSeq" id="WP_076603551.1">
    <property type="nucleotide sequence ID" value="NZ_FTMD01000013.1"/>
</dbReference>
<proteinExistence type="inferred from homology"/>
<keyword evidence="4" id="KW-0804">Transcription</keyword>
<dbReference type="STRING" id="34027.SAMN05421829_113124"/>
<dbReference type="PROSITE" id="PS50931">
    <property type="entry name" value="HTH_LYSR"/>
    <property type="match status" value="1"/>
</dbReference>
<dbReference type="GO" id="GO:0003700">
    <property type="term" value="F:DNA-binding transcription factor activity"/>
    <property type="evidence" value="ECO:0007669"/>
    <property type="project" value="InterPro"/>
</dbReference>
<dbReference type="PRINTS" id="PR00039">
    <property type="entry name" value="HTHLYSR"/>
</dbReference>
<evidence type="ECO:0000313" key="7">
    <source>
        <dbReference type="Proteomes" id="UP000186819"/>
    </source>
</evidence>
<dbReference type="CDD" id="cd08432">
    <property type="entry name" value="PBP2_GcdR_TrpI_HvrB_AmpR_like"/>
    <property type="match status" value="1"/>
</dbReference>
<dbReference type="AlphaFoldDB" id="A0A1N7A796"/>
<dbReference type="Gene3D" id="1.10.10.10">
    <property type="entry name" value="Winged helix-like DNA-binding domain superfamily/Winged helix DNA-binding domain"/>
    <property type="match status" value="1"/>
</dbReference>
<organism evidence="6 7">
    <name type="scientific">Aromatoleum tolulyticum</name>
    <dbReference type="NCBI Taxonomy" id="34027"/>
    <lineage>
        <taxon>Bacteria</taxon>
        <taxon>Pseudomonadati</taxon>
        <taxon>Pseudomonadota</taxon>
        <taxon>Betaproteobacteria</taxon>
        <taxon>Rhodocyclales</taxon>
        <taxon>Rhodocyclaceae</taxon>
        <taxon>Aromatoleum</taxon>
    </lineage>
</organism>
<keyword evidence="2" id="KW-0805">Transcription regulation</keyword>
<evidence type="ECO:0000256" key="4">
    <source>
        <dbReference type="ARBA" id="ARBA00023163"/>
    </source>
</evidence>
<dbReference type="SUPFAM" id="SSF46785">
    <property type="entry name" value="Winged helix' DNA-binding domain"/>
    <property type="match status" value="1"/>
</dbReference>
<dbReference type="FunFam" id="3.40.190.10:FF:000017">
    <property type="entry name" value="Glycine cleavage system transcriptional activator"/>
    <property type="match status" value="1"/>
</dbReference>
<dbReference type="FunFam" id="1.10.10.10:FF:000038">
    <property type="entry name" value="Glycine cleavage system transcriptional activator"/>
    <property type="match status" value="1"/>
</dbReference>
<evidence type="ECO:0000256" key="2">
    <source>
        <dbReference type="ARBA" id="ARBA00023015"/>
    </source>
</evidence>
<feature type="domain" description="HTH lysR-type" evidence="5">
    <location>
        <begin position="6"/>
        <end position="63"/>
    </location>
</feature>
<dbReference type="GO" id="GO:0006351">
    <property type="term" value="P:DNA-templated transcription"/>
    <property type="evidence" value="ECO:0007669"/>
    <property type="project" value="TreeGrafter"/>
</dbReference>
<dbReference type="InterPro" id="IPR005119">
    <property type="entry name" value="LysR_subst-bd"/>
</dbReference>
<dbReference type="PANTHER" id="PTHR30537">
    <property type="entry name" value="HTH-TYPE TRANSCRIPTIONAL REGULATOR"/>
    <property type="match status" value="1"/>
</dbReference>
<protein>
    <submittedName>
        <fullName evidence="6">Transcriptional regulator, LysR family</fullName>
    </submittedName>
</protein>
<name>A0A1N7A796_9RHOO</name>
<dbReference type="Pfam" id="PF00126">
    <property type="entry name" value="HTH_1"/>
    <property type="match status" value="1"/>
</dbReference>
<dbReference type="InterPro" id="IPR058163">
    <property type="entry name" value="LysR-type_TF_proteobact-type"/>
</dbReference>
<dbReference type="PANTHER" id="PTHR30537:SF26">
    <property type="entry name" value="GLYCINE CLEAVAGE SYSTEM TRANSCRIPTIONAL ACTIVATOR"/>
    <property type="match status" value="1"/>
</dbReference>
<dbReference type="SUPFAM" id="SSF53850">
    <property type="entry name" value="Periplasmic binding protein-like II"/>
    <property type="match status" value="1"/>
</dbReference>
<keyword evidence="7" id="KW-1185">Reference proteome</keyword>
<dbReference type="EMBL" id="FTMD01000013">
    <property type="protein sequence ID" value="SIR35007.1"/>
    <property type="molecule type" value="Genomic_DNA"/>
</dbReference>
<keyword evidence="3" id="KW-0238">DNA-binding</keyword>
<evidence type="ECO:0000256" key="1">
    <source>
        <dbReference type="ARBA" id="ARBA00009437"/>
    </source>
</evidence>
<sequence length="327" mass="35820">MPVRLPPLNALRAFEVAARHLSFKLAAEELSVTPTAISHQIRGLEQDLGVPLFRRLTRALELTPEGEAMLPKLREAMSAIAESVEAVRAMRPLSRLSVVAPPSFASRWLVPRLQRFAELHPQIELHLASATKAIDGRDAAGLGIEPLTQRAEGGQLWIRFGTGAYPGYRSEMLLEPEYTAVCSPALLRAKIPLRQPADLRRHNLIHDDTVPDTRERPTWAEWLQAAGVTSVRADAGLHFSDSGLAIAAALDGLGVALVSKPLVAAEVAAGRLVMPFGISLRRRFAYYIVTPQALVPRVTVTAFREWLLDEARRDAIRLADAQPALAD</sequence>
<dbReference type="NCBIfam" id="NF008352">
    <property type="entry name" value="PRK11139.1"/>
    <property type="match status" value="1"/>
</dbReference>